<proteinExistence type="inferred from homology"/>
<dbReference type="Proteomes" id="UP001208570">
    <property type="component" value="Unassembled WGS sequence"/>
</dbReference>
<dbReference type="SUPFAM" id="SSF53032">
    <property type="entry name" value="tRNA-intron endonuclease catalytic domain-like"/>
    <property type="match status" value="1"/>
</dbReference>
<feature type="domain" description="tRNA-splicing endonuclease subunit Sen15" evidence="3">
    <location>
        <begin position="42"/>
        <end position="135"/>
    </location>
</feature>
<dbReference type="PANTHER" id="PTHR28582">
    <property type="entry name" value="TRNA-SPLICING ENDONUCLEASE SUBUNIT SEN15"/>
    <property type="match status" value="1"/>
</dbReference>
<dbReference type="EMBL" id="JAODUP010000059">
    <property type="protein sequence ID" value="KAK2164764.1"/>
    <property type="molecule type" value="Genomic_DNA"/>
</dbReference>
<comment type="similarity">
    <text evidence="1">Belongs to the SEN15 family.</text>
</comment>
<keyword evidence="5" id="KW-1185">Reference proteome</keyword>
<dbReference type="GO" id="GO:0003676">
    <property type="term" value="F:nucleic acid binding"/>
    <property type="evidence" value="ECO:0007669"/>
    <property type="project" value="InterPro"/>
</dbReference>
<evidence type="ECO:0000256" key="2">
    <source>
        <dbReference type="ARBA" id="ARBA00022694"/>
    </source>
</evidence>
<dbReference type="Pfam" id="PF09631">
    <property type="entry name" value="Sen15"/>
    <property type="match status" value="1"/>
</dbReference>
<evidence type="ECO:0000256" key="1">
    <source>
        <dbReference type="ARBA" id="ARBA00006091"/>
    </source>
</evidence>
<dbReference type="Gene3D" id="3.40.1350.10">
    <property type="match status" value="1"/>
</dbReference>
<dbReference type="GO" id="GO:0005634">
    <property type="term" value="C:nucleus"/>
    <property type="evidence" value="ECO:0007669"/>
    <property type="project" value="UniProtKB-ARBA"/>
</dbReference>
<name>A0AAD9K4J0_9ANNE</name>
<accession>A0AAD9K4J0</accession>
<evidence type="ECO:0000313" key="4">
    <source>
        <dbReference type="EMBL" id="KAK2164764.1"/>
    </source>
</evidence>
<protein>
    <recommendedName>
        <fullName evidence="3">tRNA-splicing endonuclease subunit Sen15 domain-containing protein</fullName>
    </recommendedName>
</protein>
<organism evidence="4 5">
    <name type="scientific">Paralvinella palmiformis</name>
    <dbReference type="NCBI Taxonomy" id="53620"/>
    <lineage>
        <taxon>Eukaryota</taxon>
        <taxon>Metazoa</taxon>
        <taxon>Spiralia</taxon>
        <taxon>Lophotrochozoa</taxon>
        <taxon>Annelida</taxon>
        <taxon>Polychaeta</taxon>
        <taxon>Sedentaria</taxon>
        <taxon>Canalipalpata</taxon>
        <taxon>Terebellida</taxon>
        <taxon>Terebelliformia</taxon>
        <taxon>Alvinellidae</taxon>
        <taxon>Paralvinella</taxon>
    </lineage>
</organism>
<dbReference type="PANTHER" id="PTHR28582:SF1">
    <property type="entry name" value="TRNA-SPLICING ENDONUCLEASE SUBUNIT SEN15"/>
    <property type="match status" value="1"/>
</dbReference>
<dbReference type="InterPro" id="IPR036167">
    <property type="entry name" value="tRNA_intron_Endo_cat-like_sf"/>
</dbReference>
<dbReference type="AlphaFoldDB" id="A0AAD9K4J0"/>
<dbReference type="GO" id="GO:0006388">
    <property type="term" value="P:tRNA splicing, via endonucleolytic cleavage and ligation"/>
    <property type="evidence" value="ECO:0007669"/>
    <property type="project" value="InterPro"/>
</dbReference>
<dbReference type="InterPro" id="IPR018593">
    <property type="entry name" value="tRNA-endonuc_su_Sen15"/>
</dbReference>
<gene>
    <name evidence="4" type="ORF">LSH36_59g07035</name>
</gene>
<sequence length="177" mass="20454">MCEAGNESITFHFSEVQKHPKYEEICQYHRGNYQSRIQIFMVYMDLAESKGWWNIRIEDNIKLGCTLVSGHPSPTSNRDYVLTLDSKSSLSHAEIQQVTQTVQEDYKSDSIILAIIDDNSSIVYYQASSALCPPNPVDTVELKQAKSRRLFERSKRRIQQLREDAKLRKTKEPPDPD</sequence>
<evidence type="ECO:0000313" key="5">
    <source>
        <dbReference type="Proteomes" id="UP001208570"/>
    </source>
</evidence>
<reference evidence="4" key="1">
    <citation type="journal article" date="2023" name="Mol. Biol. Evol.">
        <title>Third-Generation Sequencing Reveals the Adaptive Role of the Epigenome in Three Deep-Sea Polychaetes.</title>
        <authorList>
            <person name="Perez M."/>
            <person name="Aroh O."/>
            <person name="Sun Y."/>
            <person name="Lan Y."/>
            <person name="Juniper S.K."/>
            <person name="Young C.R."/>
            <person name="Angers B."/>
            <person name="Qian P.Y."/>
        </authorList>
    </citation>
    <scope>NUCLEOTIDE SEQUENCE</scope>
    <source>
        <strain evidence="4">P08H-3</strain>
    </source>
</reference>
<dbReference type="InterPro" id="IPR011856">
    <property type="entry name" value="tRNA_endonuc-like_dom_sf"/>
</dbReference>
<evidence type="ECO:0000259" key="3">
    <source>
        <dbReference type="Pfam" id="PF09631"/>
    </source>
</evidence>
<comment type="caution">
    <text evidence="4">The sequence shown here is derived from an EMBL/GenBank/DDBJ whole genome shotgun (WGS) entry which is preliminary data.</text>
</comment>
<keyword evidence="2" id="KW-0819">tRNA processing</keyword>